<dbReference type="AlphaFoldDB" id="A0A7Z7J1B3"/>
<evidence type="ECO:0000256" key="1">
    <source>
        <dbReference type="SAM" id="MobiDB-lite"/>
    </source>
</evidence>
<reference evidence="2 3" key="1">
    <citation type="submission" date="2017-10" db="EMBL/GenBank/DDBJ databases">
        <authorList>
            <person name="Regsiter A."/>
            <person name="William W."/>
        </authorList>
    </citation>
    <scope>NUCLEOTIDE SEQUENCE [LARGE SCALE GENOMIC DNA]</scope>
    <source>
        <strain evidence="2 3">CFBP6991</strain>
    </source>
</reference>
<name>A0A7Z7J1B3_XANCH</name>
<organism evidence="2 3">
    <name type="scientific">Xanthomonas campestris pv. phaseoli</name>
    <dbReference type="NCBI Taxonomy" id="317013"/>
    <lineage>
        <taxon>Bacteria</taxon>
        <taxon>Pseudomonadati</taxon>
        <taxon>Pseudomonadota</taxon>
        <taxon>Gammaproteobacteria</taxon>
        <taxon>Lysobacterales</taxon>
        <taxon>Lysobacteraceae</taxon>
        <taxon>Xanthomonas</taxon>
    </lineage>
</organism>
<evidence type="ECO:0000313" key="3">
    <source>
        <dbReference type="Proteomes" id="UP000234345"/>
    </source>
</evidence>
<proteinExistence type="predicted"/>
<evidence type="ECO:0000313" key="2">
    <source>
        <dbReference type="EMBL" id="SOO25493.1"/>
    </source>
</evidence>
<dbReference type="Proteomes" id="UP000234345">
    <property type="component" value="Unassembled WGS sequence"/>
</dbReference>
<protein>
    <submittedName>
        <fullName evidence="2">Uncharacterized protein</fullName>
    </submittedName>
</protein>
<feature type="region of interest" description="Disordered" evidence="1">
    <location>
        <begin position="31"/>
        <end position="57"/>
    </location>
</feature>
<gene>
    <name evidence="2" type="ORF">XFF6991_460048</name>
</gene>
<comment type="caution">
    <text evidence="2">The sequence shown here is derived from an EMBL/GenBank/DDBJ whole genome shotgun (WGS) entry which is preliminary data.</text>
</comment>
<dbReference type="EMBL" id="OCZC01000073">
    <property type="protein sequence ID" value="SOO25493.1"/>
    <property type="molecule type" value="Genomic_DNA"/>
</dbReference>
<sequence>MPLLKLGSDDEALQSTLVPRIICSYESPIAPQASKAPSRVPAFASPKSRITDPRSTA</sequence>
<accession>A0A7Z7J1B3</accession>